<proteinExistence type="predicted"/>
<reference evidence="3" key="1">
    <citation type="submission" date="2019-02" db="EMBL/GenBank/DDBJ databases">
        <authorList>
            <person name="Li S.-H."/>
        </authorList>
    </citation>
    <scope>NUCLEOTIDE SEQUENCE</scope>
    <source>
        <strain evidence="3">IMCC11814</strain>
    </source>
</reference>
<accession>A0ABT3T0U0</accession>
<keyword evidence="4" id="KW-1185">Reference proteome</keyword>
<dbReference type="RefSeq" id="WP_279247544.1">
    <property type="nucleotide sequence ID" value="NZ_SHNO01000001.1"/>
</dbReference>
<dbReference type="InterPro" id="IPR005586">
    <property type="entry name" value="ABC_trans_aux"/>
</dbReference>
<keyword evidence="1" id="KW-0732">Signal</keyword>
<gene>
    <name evidence="3" type="ORF">EYC82_00235</name>
</gene>
<feature type="chain" id="PRO_5046821758" evidence="1">
    <location>
        <begin position="20"/>
        <end position="197"/>
    </location>
</feature>
<evidence type="ECO:0000313" key="3">
    <source>
        <dbReference type="EMBL" id="MCX2975780.1"/>
    </source>
</evidence>
<organism evidence="3 4">
    <name type="scientific">Candidatus Marimicrobium litorale</name>
    <dbReference type="NCBI Taxonomy" id="2518991"/>
    <lineage>
        <taxon>Bacteria</taxon>
        <taxon>Pseudomonadati</taxon>
        <taxon>Pseudomonadota</taxon>
        <taxon>Gammaproteobacteria</taxon>
        <taxon>Cellvibrionales</taxon>
        <taxon>Halieaceae</taxon>
        <taxon>Marimicrobium</taxon>
    </lineage>
</organism>
<dbReference type="PROSITE" id="PS51257">
    <property type="entry name" value="PROKAR_LIPOPROTEIN"/>
    <property type="match status" value="1"/>
</dbReference>
<protein>
    <submittedName>
        <fullName evidence="3">Membrane integrity-associated transporter subunit PqiC</fullName>
    </submittedName>
</protein>
<name>A0ABT3T0U0_9GAMM</name>
<feature type="signal peptide" evidence="1">
    <location>
        <begin position="1"/>
        <end position="19"/>
    </location>
</feature>
<dbReference type="Proteomes" id="UP001143304">
    <property type="component" value="Unassembled WGS sequence"/>
</dbReference>
<sequence>MAKIIFSIFCLLSLSFLTGCGSSSPINYYVLSSPSTSPPAGTSPIIGVGTVTIPEYLNRENMVFNSEENALFIADSDRWAEPLQKGIQRVLAMNLASLLDTQNIRLHPWARSAAPDYSISVNVLRLDANDKEATLAAEWQIIQTTKQQPRSRNIKQISQSFTGNEPDADDIAAAYSVLLFQLSETIAAAIEAELREP</sequence>
<dbReference type="EMBL" id="SHNO01000001">
    <property type="protein sequence ID" value="MCX2975780.1"/>
    <property type="molecule type" value="Genomic_DNA"/>
</dbReference>
<evidence type="ECO:0000256" key="1">
    <source>
        <dbReference type="SAM" id="SignalP"/>
    </source>
</evidence>
<feature type="domain" description="ABC-type transport auxiliary lipoprotein component" evidence="2">
    <location>
        <begin position="29"/>
        <end position="187"/>
    </location>
</feature>
<dbReference type="Gene3D" id="3.40.50.10610">
    <property type="entry name" value="ABC-type transport auxiliary lipoprotein component"/>
    <property type="match status" value="1"/>
</dbReference>
<comment type="caution">
    <text evidence="3">The sequence shown here is derived from an EMBL/GenBank/DDBJ whole genome shotgun (WGS) entry which is preliminary data.</text>
</comment>
<evidence type="ECO:0000313" key="4">
    <source>
        <dbReference type="Proteomes" id="UP001143304"/>
    </source>
</evidence>
<dbReference type="SUPFAM" id="SSF159594">
    <property type="entry name" value="XCC0632-like"/>
    <property type="match status" value="1"/>
</dbReference>
<evidence type="ECO:0000259" key="2">
    <source>
        <dbReference type="Pfam" id="PF03886"/>
    </source>
</evidence>
<dbReference type="Pfam" id="PF03886">
    <property type="entry name" value="ABC_trans_aux"/>
    <property type="match status" value="1"/>
</dbReference>